<name>A0A450X7F4_9GAMM</name>
<dbReference type="EMBL" id="CAADFP010000020">
    <property type="protein sequence ID" value="VFK25225.1"/>
    <property type="molecule type" value="Genomic_DNA"/>
</dbReference>
<dbReference type="EMBL" id="CAADFM010000021">
    <property type="protein sequence ID" value="VFK08819.1"/>
    <property type="molecule type" value="Genomic_DNA"/>
</dbReference>
<gene>
    <name evidence="1" type="ORF">BECKLPF1236A_GA0070988_100213</name>
    <name evidence="2" type="ORF">BECKLPF1236C_GA0070990_100203</name>
</gene>
<accession>A0A450X7F4</accession>
<evidence type="ECO:0000313" key="1">
    <source>
        <dbReference type="EMBL" id="VFK08819.1"/>
    </source>
</evidence>
<proteinExistence type="predicted"/>
<sequence length="67" mass="7839">MLTISFLLFFEKAELFQNAPGMLFFPIFDQVMCWKCLSYSNHWIPAYQGNDGRGVDENLWFRLGRAG</sequence>
<reference evidence="2" key="1">
    <citation type="submission" date="2019-02" db="EMBL/GenBank/DDBJ databases">
        <authorList>
            <person name="Gruber-Vodicka R. H."/>
            <person name="Seah K. B. B."/>
        </authorList>
    </citation>
    <scope>NUCLEOTIDE SEQUENCE</scope>
    <source>
        <strain evidence="1">BECK_S312</strain>
        <strain evidence="2">BECK_S426</strain>
    </source>
</reference>
<protein>
    <submittedName>
        <fullName evidence="2">Uncharacterized protein</fullName>
    </submittedName>
</protein>
<organism evidence="2">
    <name type="scientific">Candidatus Kentrum sp. LPFa</name>
    <dbReference type="NCBI Taxonomy" id="2126335"/>
    <lineage>
        <taxon>Bacteria</taxon>
        <taxon>Pseudomonadati</taxon>
        <taxon>Pseudomonadota</taxon>
        <taxon>Gammaproteobacteria</taxon>
        <taxon>Candidatus Kentrum</taxon>
    </lineage>
</organism>
<evidence type="ECO:0000313" key="2">
    <source>
        <dbReference type="EMBL" id="VFK25225.1"/>
    </source>
</evidence>
<dbReference type="AlphaFoldDB" id="A0A450X7F4"/>